<dbReference type="PANTHER" id="PTHR33799:SF1">
    <property type="entry name" value="PTS SYSTEM MANNOSE-SPECIFIC EIIAB COMPONENT-RELATED"/>
    <property type="match status" value="1"/>
</dbReference>
<dbReference type="RefSeq" id="WP_144890781.1">
    <property type="nucleotide sequence ID" value="NZ_CP042218.1"/>
</dbReference>
<dbReference type="PROSITE" id="PS51096">
    <property type="entry name" value="PTS_EIIA_TYPE_4"/>
    <property type="match status" value="1"/>
</dbReference>
<evidence type="ECO:0000313" key="10">
    <source>
        <dbReference type="Proteomes" id="UP000316584"/>
    </source>
</evidence>
<dbReference type="GO" id="GO:0016301">
    <property type="term" value="F:kinase activity"/>
    <property type="evidence" value="ECO:0007669"/>
    <property type="project" value="UniProtKB-KW"/>
</dbReference>
<keyword evidence="7" id="KW-0418">Kinase</keyword>
<dbReference type="InterPro" id="IPR051471">
    <property type="entry name" value="Bacterial_PTS_sugar_comp"/>
</dbReference>
<gene>
    <name evidence="9" type="ORF">FPZ22_04440</name>
</gene>
<sequence>MAVGLLLVTHLGIGTALKSVAGRLLGPLPLAVEVFEMSYDADPDAMLPAASAALRRADGGDGVLLLTDLYGATPANLAARLAHLGTPVRRVSALSLPMLLRVLNYPELPLDELPAVAAAGARNGVVHDDA</sequence>
<evidence type="ECO:0000259" key="8">
    <source>
        <dbReference type="PROSITE" id="PS51096"/>
    </source>
</evidence>
<keyword evidence="2" id="KW-0813">Transport</keyword>
<dbReference type="CDD" id="cd00006">
    <property type="entry name" value="PTS_IIA_man"/>
    <property type="match status" value="1"/>
</dbReference>
<dbReference type="InterPro" id="IPR036662">
    <property type="entry name" value="PTS_EIIA_man-typ_sf"/>
</dbReference>
<dbReference type="KEGG" id="lug:FPZ22_04440"/>
<organism evidence="9 10">
    <name type="scientific">Luteimonas granuli</name>
    <dbReference type="NCBI Taxonomy" id="1176533"/>
    <lineage>
        <taxon>Bacteria</taxon>
        <taxon>Pseudomonadati</taxon>
        <taxon>Pseudomonadota</taxon>
        <taxon>Gammaproteobacteria</taxon>
        <taxon>Lysobacterales</taxon>
        <taxon>Lysobacteraceae</taxon>
        <taxon>Luteimonas</taxon>
    </lineage>
</organism>
<dbReference type="InterPro" id="IPR004701">
    <property type="entry name" value="PTS_EIIA_man-typ"/>
</dbReference>
<keyword evidence="10" id="KW-1185">Reference proteome</keyword>
<dbReference type="PANTHER" id="PTHR33799">
    <property type="entry name" value="PTS PERMEASE-RELATED-RELATED"/>
    <property type="match status" value="1"/>
</dbReference>
<dbReference type="OrthoDB" id="7065728at2"/>
<keyword evidence="4" id="KW-0762">Sugar transport</keyword>
<feature type="domain" description="PTS EIIA type-4" evidence="8">
    <location>
        <begin position="2"/>
        <end position="125"/>
    </location>
</feature>
<evidence type="ECO:0000256" key="4">
    <source>
        <dbReference type="ARBA" id="ARBA00022597"/>
    </source>
</evidence>
<dbReference type="GO" id="GO:0016020">
    <property type="term" value="C:membrane"/>
    <property type="evidence" value="ECO:0007669"/>
    <property type="project" value="InterPro"/>
</dbReference>
<dbReference type="Pfam" id="PF03610">
    <property type="entry name" value="EIIA-man"/>
    <property type="match status" value="1"/>
</dbReference>
<dbReference type="InterPro" id="IPR033887">
    <property type="entry name" value="PTS_IIA_man"/>
</dbReference>
<name>A0A518N2W1_9GAMM</name>
<evidence type="ECO:0000256" key="1">
    <source>
        <dbReference type="ARBA" id="ARBA00004496"/>
    </source>
</evidence>
<accession>A0A518N2W1</accession>
<keyword evidence="6" id="KW-0598">Phosphotransferase system</keyword>
<dbReference type="GO" id="GO:0005737">
    <property type="term" value="C:cytoplasm"/>
    <property type="evidence" value="ECO:0007669"/>
    <property type="project" value="UniProtKB-SubCell"/>
</dbReference>
<evidence type="ECO:0000256" key="5">
    <source>
        <dbReference type="ARBA" id="ARBA00022679"/>
    </source>
</evidence>
<keyword evidence="3" id="KW-0963">Cytoplasm</keyword>
<dbReference type="EMBL" id="CP042218">
    <property type="protein sequence ID" value="QDW66232.1"/>
    <property type="molecule type" value="Genomic_DNA"/>
</dbReference>
<evidence type="ECO:0000256" key="2">
    <source>
        <dbReference type="ARBA" id="ARBA00022448"/>
    </source>
</evidence>
<dbReference type="Proteomes" id="UP000316584">
    <property type="component" value="Chromosome"/>
</dbReference>
<evidence type="ECO:0000256" key="6">
    <source>
        <dbReference type="ARBA" id="ARBA00022683"/>
    </source>
</evidence>
<keyword evidence="5" id="KW-0808">Transferase</keyword>
<dbReference type="GO" id="GO:0009401">
    <property type="term" value="P:phosphoenolpyruvate-dependent sugar phosphotransferase system"/>
    <property type="evidence" value="ECO:0007669"/>
    <property type="project" value="UniProtKB-KW"/>
</dbReference>
<comment type="subcellular location">
    <subcellularLocation>
        <location evidence="1">Cytoplasm</location>
    </subcellularLocation>
</comment>
<proteinExistence type="predicted"/>
<protein>
    <submittedName>
        <fullName evidence="9">PTS fructose IIA subunit family protein</fullName>
    </submittedName>
</protein>
<dbReference type="AlphaFoldDB" id="A0A518N2W1"/>
<dbReference type="SUPFAM" id="SSF53062">
    <property type="entry name" value="PTS system fructose IIA component-like"/>
    <property type="match status" value="1"/>
</dbReference>
<reference evidence="9 10" key="1">
    <citation type="submission" date="2019-07" db="EMBL/GenBank/DDBJ databases">
        <title>Full genome sequence of Luteimonas sp. Gr-4.</title>
        <authorList>
            <person name="Im W.-T."/>
        </authorList>
    </citation>
    <scope>NUCLEOTIDE SEQUENCE [LARGE SCALE GENOMIC DNA]</scope>
    <source>
        <strain evidence="9 10">Gr-4</strain>
    </source>
</reference>
<evidence type="ECO:0000256" key="7">
    <source>
        <dbReference type="ARBA" id="ARBA00022777"/>
    </source>
</evidence>
<evidence type="ECO:0000313" key="9">
    <source>
        <dbReference type="EMBL" id="QDW66232.1"/>
    </source>
</evidence>
<dbReference type="Gene3D" id="3.40.50.510">
    <property type="entry name" value="Phosphotransferase system, mannose-type IIA component"/>
    <property type="match status" value="1"/>
</dbReference>
<evidence type="ECO:0000256" key="3">
    <source>
        <dbReference type="ARBA" id="ARBA00022490"/>
    </source>
</evidence>